<feature type="domain" description="MaoC-like" evidence="2">
    <location>
        <begin position="27"/>
        <end position="122"/>
    </location>
</feature>
<evidence type="ECO:0000256" key="1">
    <source>
        <dbReference type="ARBA" id="ARBA00005254"/>
    </source>
</evidence>
<reference evidence="3 4" key="1">
    <citation type="submission" date="2019-03" db="EMBL/GenBank/DDBJ databases">
        <title>Whole genome sequence of a novel Rubrobacter taiwanensis strain, isolated from Yellowstone National Park.</title>
        <authorList>
            <person name="Freed S."/>
            <person name="Ramaley R.F."/>
            <person name="Kyndt J.A."/>
        </authorList>
    </citation>
    <scope>NUCLEOTIDE SEQUENCE [LARGE SCALE GENOMIC DNA]</scope>
    <source>
        <strain evidence="3 4">Yellowstone</strain>
    </source>
</reference>
<gene>
    <name evidence="3" type="ORF">E0L93_06305</name>
</gene>
<dbReference type="EMBL" id="SKBU01000012">
    <property type="protein sequence ID" value="TCJ18347.1"/>
    <property type="molecule type" value="Genomic_DNA"/>
</dbReference>
<dbReference type="Gene3D" id="3.10.129.10">
    <property type="entry name" value="Hotdog Thioesterase"/>
    <property type="match status" value="1"/>
</dbReference>
<dbReference type="InterPro" id="IPR029069">
    <property type="entry name" value="HotDog_dom_sf"/>
</dbReference>
<dbReference type="PANTHER" id="PTHR43664">
    <property type="entry name" value="MONOAMINE OXIDASE-RELATED"/>
    <property type="match status" value="1"/>
</dbReference>
<dbReference type="CDD" id="cd03454">
    <property type="entry name" value="YdeM"/>
    <property type="match status" value="1"/>
</dbReference>
<accession>A0A4R1BLY3</accession>
<dbReference type="Pfam" id="PF01575">
    <property type="entry name" value="MaoC_dehydratas"/>
    <property type="match status" value="1"/>
</dbReference>
<organism evidence="3 4">
    <name type="scientific">Rubrobacter taiwanensis</name>
    <dbReference type="NCBI Taxonomy" id="185139"/>
    <lineage>
        <taxon>Bacteria</taxon>
        <taxon>Bacillati</taxon>
        <taxon>Actinomycetota</taxon>
        <taxon>Rubrobacteria</taxon>
        <taxon>Rubrobacterales</taxon>
        <taxon>Rubrobacteraceae</taxon>
        <taxon>Rubrobacter</taxon>
    </lineage>
</organism>
<comment type="similarity">
    <text evidence="1">Belongs to the enoyl-CoA hydratase/isomerase family.</text>
</comment>
<keyword evidence="4" id="KW-1185">Reference proteome</keyword>
<protein>
    <submittedName>
        <fullName evidence="3">MaoC family dehydratase</fullName>
    </submittedName>
</protein>
<dbReference type="InterPro" id="IPR052342">
    <property type="entry name" value="MCH/BMMD"/>
</dbReference>
<evidence type="ECO:0000313" key="4">
    <source>
        <dbReference type="Proteomes" id="UP000295244"/>
    </source>
</evidence>
<dbReference type="RefSeq" id="WP_132690022.1">
    <property type="nucleotide sequence ID" value="NZ_SKBU01000012.1"/>
</dbReference>
<name>A0A4R1BLY3_9ACTN</name>
<dbReference type="PANTHER" id="PTHR43664:SF1">
    <property type="entry name" value="BETA-METHYLMALYL-COA DEHYDRATASE"/>
    <property type="match status" value="1"/>
</dbReference>
<dbReference type="OrthoDB" id="9797938at2"/>
<evidence type="ECO:0000313" key="3">
    <source>
        <dbReference type="EMBL" id="TCJ18347.1"/>
    </source>
</evidence>
<dbReference type="Proteomes" id="UP000295244">
    <property type="component" value="Unassembled WGS sequence"/>
</dbReference>
<dbReference type="SUPFAM" id="SSF54637">
    <property type="entry name" value="Thioesterase/thiol ester dehydrase-isomerase"/>
    <property type="match status" value="1"/>
</dbReference>
<comment type="caution">
    <text evidence="3">The sequence shown here is derived from an EMBL/GenBank/DDBJ whole genome shotgun (WGS) entry which is preliminary data.</text>
</comment>
<dbReference type="InterPro" id="IPR002539">
    <property type="entry name" value="MaoC-like_dom"/>
</dbReference>
<evidence type="ECO:0000259" key="2">
    <source>
        <dbReference type="Pfam" id="PF01575"/>
    </source>
</evidence>
<dbReference type="AlphaFoldDB" id="A0A4R1BLY3"/>
<sequence>MSSSGFGAPVGDRYFEDYVPGSVHEFGPILVEEEEVISFARRFDPQPFHTDPDAAKRSVFGGLIASGWHTAGLMMRLLADHYLSKVASLGSPGIDELRWLRPVRPGDELSVRVTVLEANRSRSKPDRGAVISYIEVLNQDRSAVMTLKAVNLLLCRKGP</sequence>
<proteinExistence type="inferred from homology"/>